<protein>
    <submittedName>
        <fullName evidence="3">Permease</fullName>
    </submittedName>
</protein>
<accession>A0ABS3FFK9</accession>
<gene>
    <name evidence="3" type="ORF">J0654_09815</name>
</gene>
<feature type="transmembrane region" description="Helical" evidence="2">
    <location>
        <begin position="335"/>
        <end position="355"/>
    </location>
</feature>
<feature type="transmembrane region" description="Helical" evidence="2">
    <location>
        <begin position="6"/>
        <end position="25"/>
    </location>
</feature>
<feature type="transmembrane region" description="Helical" evidence="2">
    <location>
        <begin position="60"/>
        <end position="87"/>
    </location>
</feature>
<dbReference type="RefSeq" id="WP_207028416.1">
    <property type="nucleotide sequence ID" value="NZ_JAFLNM010000002.1"/>
</dbReference>
<feature type="transmembrane region" description="Helical" evidence="2">
    <location>
        <begin position="37"/>
        <end position="54"/>
    </location>
</feature>
<evidence type="ECO:0000256" key="2">
    <source>
        <dbReference type="SAM" id="Phobius"/>
    </source>
</evidence>
<feature type="transmembrane region" description="Helical" evidence="2">
    <location>
        <begin position="303"/>
        <end position="323"/>
    </location>
</feature>
<keyword evidence="1" id="KW-0813">Transport</keyword>
<feature type="transmembrane region" description="Helical" evidence="2">
    <location>
        <begin position="207"/>
        <end position="225"/>
    </location>
</feature>
<sequence length="379" mass="41471">MDVGIQKTIVFLFFIFIGILLKVKFKSKEEITGIKKVILNLALPATIFIALLGIKVELHLLILPFLALGLNLLLFFAMPFILPLMGIGKGTSEYRTAKLLVPSLAPGLSSFPFILEFLGEDFLAKAAMSDLGNKVFVLFFLYLVAMNWHYSLQSNEKKNGGTKLKPLIKAMVSEPVNVFIGAALVLLALGLSMDSLPFFMSETLEKLSLIMTPLVLLFIGLAVKIKRKQFFQIFSLLCTRAALVLLISGIFVTVAGVEARNEILLTMAFGLSACSFWPYAHIAAVDSMEMDKKSKKRTFSSDFGVAILALSFPLSTMLILATLNSGSFFVNPLHIFLIAVVLLAVGFAIPLISGVSKKKWSEQKLTPHEINSAAAEKAA</sequence>
<proteinExistence type="predicted"/>
<reference evidence="3 4" key="1">
    <citation type="submission" date="2021-03" db="EMBL/GenBank/DDBJ databases">
        <title>Muricauda lutimaris sp. nov. and Muricauda ruestringensis sp. nov, two marine members of the Flavobacteriaceae isolated from deep sea sediments of Western Pacific.</title>
        <authorList>
            <person name="Zhao S."/>
            <person name="Liu R."/>
        </authorList>
    </citation>
    <scope>NUCLEOTIDE SEQUENCE [LARGE SCALE GENOMIC DNA]</scope>
    <source>
        <strain evidence="3 4">BC31-3-A3</strain>
    </source>
</reference>
<keyword evidence="2" id="KW-0472">Membrane</keyword>
<dbReference type="PANTHER" id="PTHR36838:SF3">
    <property type="entry name" value="TRANSPORTER AUXIN EFFLUX CARRIER EC FAMILY"/>
    <property type="match status" value="1"/>
</dbReference>
<feature type="transmembrane region" description="Helical" evidence="2">
    <location>
        <begin position="99"/>
        <end position="119"/>
    </location>
</feature>
<keyword evidence="4" id="KW-1185">Reference proteome</keyword>
<dbReference type="EMBL" id="JAFLNM010000002">
    <property type="protein sequence ID" value="MBO0341945.1"/>
    <property type="molecule type" value="Genomic_DNA"/>
</dbReference>
<comment type="caution">
    <text evidence="3">The sequence shown here is derived from an EMBL/GenBank/DDBJ whole genome shotgun (WGS) entry which is preliminary data.</text>
</comment>
<name>A0ABS3FFK9_9FLAO</name>
<dbReference type="Proteomes" id="UP000664807">
    <property type="component" value="Unassembled WGS sequence"/>
</dbReference>
<feature type="transmembrane region" description="Helical" evidence="2">
    <location>
        <begin position="237"/>
        <end position="257"/>
    </location>
</feature>
<organism evidence="3 4">
    <name type="scientific">Flagellimonas profundi</name>
    <dbReference type="NCBI Taxonomy" id="2915620"/>
    <lineage>
        <taxon>Bacteria</taxon>
        <taxon>Pseudomonadati</taxon>
        <taxon>Bacteroidota</taxon>
        <taxon>Flavobacteriia</taxon>
        <taxon>Flavobacteriales</taxon>
        <taxon>Flavobacteriaceae</taxon>
        <taxon>Flagellimonas</taxon>
    </lineage>
</organism>
<evidence type="ECO:0000313" key="3">
    <source>
        <dbReference type="EMBL" id="MBO0341945.1"/>
    </source>
</evidence>
<feature type="transmembrane region" description="Helical" evidence="2">
    <location>
        <begin position="131"/>
        <end position="150"/>
    </location>
</feature>
<feature type="transmembrane region" description="Helical" evidence="2">
    <location>
        <begin position="171"/>
        <end position="192"/>
    </location>
</feature>
<keyword evidence="2" id="KW-1133">Transmembrane helix</keyword>
<evidence type="ECO:0000313" key="4">
    <source>
        <dbReference type="Proteomes" id="UP000664807"/>
    </source>
</evidence>
<dbReference type="PANTHER" id="PTHR36838">
    <property type="entry name" value="AUXIN EFFLUX CARRIER FAMILY PROTEIN"/>
    <property type="match status" value="1"/>
</dbReference>
<evidence type="ECO:0000256" key="1">
    <source>
        <dbReference type="ARBA" id="ARBA00022448"/>
    </source>
</evidence>
<feature type="transmembrane region" description="Helical" evidence="2">
    <location>
        <begin position="263"/>
        <end position="282"/>
    </location>
</feature>
<keyword evidence="2" id="KW-0812">Transmembrane</keyword>